<evidence type="ECO:0000313" key="3">
    <source>
        <dbReference type="Proteomes" id="UP001432039"/>
    </source>
</evidence>
<sequence>MTKAKLPNSFRGPAEGDGQGGSFHAAPTQIGKWTFTPRPSGCRETRNATLEQESLAVDLSYSSSIFEDFLHTMSMIQIDFERGSRNIDRSTMPGDRRSGGSTHV</sequence>
<evidence type="ECO:0000256" key="1">
    <source>
        <dbReference type="SAM" id="MobiDB-lite"/>
    </source>
</evidence>
<protein>
    <submittedName>
        <fullName evidence="2">Uncharacterized protein</fullName>
    </submittedName>
</protein>
<feature type="compositionally biased region" description="Basic and acidic residues" evidence="1">
    <location>
        <begin position="82"/>
        <end position="98"/>
    </location>
</feature>
<keyword evidence="3" id="KW-1185">Reference proteome</keyword>
<dbReference type="RefSeq" id="WP_328965353.1">
    <property type="nucleotide sequence ID" value="NZ_CP108090.1"/>
</dbReference>
<reference evidence="2" key="1">
    <citation type="submission" date="2022-10" db="EMBL/GenBank/DDBJ databases">
        <title>The complete genomes of actinobacterial strains from the NBC collection.</title>
        <authorList>
            <person name="Joergensen T.S."/>
            <person name="Alvarez Arevalo M."/>
            <person name="Sterndorff E.B."/>
            <person name="Faurdal D."/>
            <person name="Vuksanovic O."/>
            <person name="Mourched A.-S."/>
            <person name="Charusanti P."/>
            <person name="Shaw S."/>
            <person name="Blin K."/>
            <person name="Weber T."/>
        </authorList>
    </citation>
    <scope>NUCLEOTIDE SEQUENCE</scope>
    <source>
        <strain evidence="2">NBC_00248</strain>
    </source>
</reference>
<feature type="region of interest" description="Disordered" evidence="1">
    <location>
        <begin position="82"/>
        <end position="104"/>
    </location>
</feature>
<name>A0ABZ1TRL1_STRVG</name>
<feature type="region of interest" description="Disordered" evidence="1">
    <location>
        <begin position="1"/>
        <end position="43"/>
    </location>
</feature>
<dbReference type="Proteomes" id="UP001432039">
    <property type="component" value="Chromosome"/>
</dbReference>
<accession>A0ABZ1TRL1</accession>
<evidence type="ECO:0000313" key="2">
    <source>
        <dbReference type="EMBL" id="WUQ17124.1"/>
    </source>
</evidence>
<gene>
    <name evidence="2" type="ORF">OG517_40165</name>
</gene>
<organism evidence="2 3">
    <name type="scientific">Streptomyces virginiae</name>
    <name type="common">Streptomyces cinnamonensis</name>
    <dbReference type="NCBI Taxonomy" id="1961"/>
    <lineage>
        <taxon>Bacteria</taxon>
        <taxon>Bacillati</taxon>
        <taxon>Actinomycetota</taxon>
        <taxon>Actinomycetes</taxon>
        <taxon>Kitasatosporales</taxon>
        <taxon>Streptomycetaceae</taxon>
        <taxon>Streptomyces</taxon>
    </lineage>
</organism>
<proteinExistence type="predicted"/>
<dbReference type="EMBL" id="CP108090">
    <property type="protein sequence ID" value="WUQ17124.1"/>
    <property type="molecule type" value="Genomic_DNA"/>
</dbReference>